<dbReference type="EMBL" id="MPJZ01000021">
    <property type="protein sequence ID" value="OLU46763.1"/>
    <property type="molecule type" value="Genomic_DNA"/>
</dbReference>
<evidence type="ECO:0000313" key="6">
    <source>
        <dbReference type="EMBL" id="OLU46763.1"/>
    </source>
</evidence>
<dbReference type="EC" id="3.4.21.89" evidence="3"/>
<dbReference type="GO" id="GO:0006465">
    <property type="term" value="P:signal peptide processing"/>
    <property type="evidence" value="ECO:0007669"/>
    <property type="project" value="InterPro"/>
</dbReference>
<dbReference type="STRING" id="1702221.AALO17_24440"/>
<sequence length="186" mass="21475">MKKRKEEVSVSPERSIKRKRRKALDRRDVRSFIVRLIGLILFVILLFYVIFRIIPVPNDDMRPTLRARDLQLVYRYPSELWNNDVVVYEGGGKTRTGRIVARPGDTVEITEDDQLMVNGSVVSEGNIYYSTPAYDSDVTYPLTLGENEYFILSDYREGAKDSRQFGPVQRNQIIGKVLTVLRRSGL</sequence>
<organism evidence="5 7">
    <name type="scientific">Faecalibaculum rodentium</name>
    <dbReference type="NCBI Taxonomy" id="1702221"/>
    <lineage>
        <taxon>Bacteria</taxon>
        <taxon>Bacillati</taxon>
        <taxon>Bacillota</taxon>
        <taxon>Erysipelotrichia</taxon>
        <taxon>Erysipelotrichales</taxon>
        <taxon>Erysipelotrichaceae</taxon>
        <taxon>Faecalibaculum</taxon>
    </lineage>
</organism>
<dbReference type="RefSeq" id="WP_075884696.1">
    <property type="nucleotide sequence ID" value="NZ_CAMNXC010000111.1"/>
</dbReference>
<reference evidence="5 7" key="1">
    <citation type="journal article" date="2016" name="Gut Pathog.">
        <title>Whole genome sequencing of "Faecalibaculum rodentium" ALO17, isolated from C57BL/6J laboratory mouse feces.</title>
        <authorList>
            <person name="Lim S."/>
            <person name="Chang D.H."/>
            <person name="Ahn S."/>
            <person name="Kim B.C."/>
        </authorList>
    </citation>
    <scope>NUCLEOTIDE SEQUENCE [LARGE SCALE GENOMIC DNA]</scope>
    <source>
        <strain evidence="5 7">Alo17</strain>
    </source>
</reference>
<evidence type="ECO:0000256" key="3">
    <source>
        <dbReference type="RuleBase" id="RU362042"/>
    </source>
</evidence>
<dbReference type="EMBL" id="CP011391">
    <property type="protein sequence ID" value="AMK55578.1"/>
    <property type="molecule type" value="Genomic_DNA"/>
</dbReference>
<accession>A0A140DY51</accession>
<dbReference type="PATRIC" id="fig|1702221.3.peg.2377"/>
<dbReference type="PANTHER" id="PTHR43390:SF1">
    <property type="entry name" value="CHLOROPLAST PROCESSING PEPTIDASE"/>
    <property type="match status" value="1"/>
</dbReference>
<proteinExistence type="inferred from homology"/>
<dbReference type="GO" id="GO:0004252">
    <property type="term" value="F:serine-type endopeptidase activity"/>
    <property type="evidence" value="ECO:0007669"/>
    <property type="project" value="InterPro"/>
</dbReference>
<keyword evidence="3" id="KW-0645">Protease</keyword>
<evidence type="ECO:0000256" key="1">
    <source>
        <dbReference type="ARBA" id="ARBA00004401"/>
    </source>
</evidence>
<protein>
    <recommendedName>
        <fullName evidence="3">Signal peptidase I</fullName>
        <ecNumber evidence="3">3.4.21.89</ecNumber>
    </recommendedName>
</protein>
<feature type="transmembrane region" description="Helical" evidence="3">
    <location>
        <begin position="32"/>
        <end position="51"/>
    </location>
</feature>
<keyword evidence="3" id="KW-1133">Transmembrane helix</keyword>
<dbReference type="InterPro" id="IPR019533">
    <property type="entry name" value="Peptidase_S26"/>
</dbReference>
<dbReference type="InterPro" id="IPR036286">
    <property type="entry name" value="LexA/Signal_pep-like_sf"/>
</dbReference>
<dbReference type="KEGG" id="fro:AALO17_24440"/>
<dbReference type="Pfam" id="PF10502">
    <property type="entry name" value="Peptidase_S26"/>
    <property type="match status" value="1"/>
</dbReference>
<keyword evidence="3" id="KW-0472">Membrane</keyword>
<evidence type="ECO:0000313" key="7">
    <source>
        <dbReference type="Proteomes" id="UP000069771"/>
    </source>
</evidence>
<dbReference type="PRINTS" id="PR00727">
    <property type="entry name" value="LEADERPTASE"/>
</dbReference>
<dbReference type="GeneID" id="78478969"/>
<keyword evidence="7" id="KW-1185">Reference proteome</keyword>
<gene>
    <name evidence="5" type="ORF">AALO17_24440</name>
    <name evidence="6" type="ORF">BO223_01700</name>
</gene>
<dbReference type="CDD" id="cd06530">
    <property type="entry name" value="S26_SPase_I"/>
    <property type="match status" value="1"/>
</dbReference>
<comment type="catalytic activity">
    <reaction evidence="3">
        <text>Cleavage of hydrophobic, N-terminal signal or leader sequences from secreted and periplasmic proteins.</text>
        <dbReference type="EC" id="3.4.21.89"/>
    </reaction>
</comment>
<dbReference type="GO" id="GO:0005886">
    <property type="term" value="C:plasma membrane"/>
    <property type="evidence" value="ECO:0007669"/>
    <property type="project" value="UniProtKB-SubCell"/>
</dbReference>
<dbReference type="NCBIfam" id="TIGR02227">
    <property type="entry name" value="sigpep_I_bact"/>
    <property type="match status" value="1"/>
</dbReference>
<dbReference type="SUPFAM" id="SSF51306">
    <property type="entry name" value="LexA/Signal peptidase"/>
    <property type="match status" value="1"/>
</dbReference>
<keyword evidence="3" id="KW-0378">Hydrolase</keyword>
<feature type="domain" description="Peptidase S26" evidence="4">
    <location>
        <begin position="31"/>
        <end position="179"/>
    </location>
</feature>
<dbReference type="GO" id="GO:0009003">
    <property type="term" value="F:signal peptidase activity"/>
    <property type="evidence" value="ECO:0007669"/>
    <property type="project" value="UniProtKB-EC"/>
</dbReference>
<evidence type="ECO:0000313" key="5">
    <source>
        <dbReference type="EMBL" id="AMK55578.1"/>
    </source>
</evidence>
<comment type="subcellular location">
    <subcellularLocation>
        <location evidence="1">Cell membrane</location>
        <topology evidence="1">Single-pass type II membrane protein</topology>
    </subcellularLocation>
    <subcellularLocation>
        <location evidence="3">Membrane</location>
        <topology evidence="3">Single-pass type II membrane protein</topology>
    </subcellularLocation>
</comment>
<evidence type="ECO:0000313" key="8">
    <source>
        <dbReference type="Proteomes" id="UP000186758"/>
    </source>
</evidence>
<name>A0A140DY51_9FIRM</name>
<dbReference type="Proteomes" id="UP000186758">
    <property type="component" value="Unassembled WGS sequence"/>
</dbReference>
<dbReference type="AlphaFoldDB" id="A0A140DY51"/>
<keyword evidence="3" id="KW-0812">Transmembrane</keyword>
<dbReference type="Gene3D" id="2.10.109.10">
    <property type="entry name" value="Umud Fragment, subunit A"/>
    <property type="match status" value="1"/>
</dbReference>
<evidence type="ECO:0000259" key="4">
    <source>
        <dbReference type="Pfam" id="PF10502"/>
    </source>
</evidence>
<evidence type="ECO:0000256" key="2">
    <source>
        <dbReference type="ARBA" id="ARBA00009370"/>
    </source>
</evidence>
<reference evidence="6 8" key="2">
    <citation type="submission" date="2016-11" db="EMBL/GenBank/DDBJ databases">
        <title>Description of two novel members of the family Erysipelotrichaceae: Ileibacterium lipovorans gen. nov., sp. nov. and Dubosiella newyorkensis, gen. nov., sp. nov.</title>
        <authorList>
            <person name="Cox L.M."/>
            <person name="Sohn J."/>
            <person name="Tyrrell K.L."/>
            <person name="Citron D.M."/>
            <person name="Lawson P.A."/>
            <person name="Patel N.B."/>
            <person name="Iizumi T."/>
            <person name="Perez-Perez G.I."/>
            <person name="Goldstein E.J."/>
            <person name="Blaser M.J."/>
        </authorList>
    </citation>
    <scope>NUCLEOTIDE SEQUENCE [LARGE SCALE GENOMIC DNA]</scope>
    <source>
        <strain evidence="6 8">NYU-BL-K8</strain>
    </source>
</reference>
<dbReference type="PANTHER" id="PTHR43390">
    <property type="entry name" value="SIGNAL PEPTIDASE I"/>
    <property type="match status" value="1"/>
</dbReference>
<dbReference type="OrthoDB" id="9802919at2"/>
<comment type="similarity">
    <text evidence="2 3">Belongs to the peptidase S26 family.</text>
</comment>
<dbReference type="InterPro" id="IPR000223">
    <property type="entry name" value="Pept_S26A_signal_pept_1"/>
</dbReference>
<dbReference type="Proteomes" id="UP000069771">
    <property type="component" value="Chromosome"/>
</dbReference>